<dbReference type="InterPro" id="IPR013783">
    <property type="entry name" value="Ig-like_fold"/>
</dbReference>
<sequence>MPVAGRRAFRAVSIQTRRWSSPSLAQTGCSFAESDSAPSGTVRGMLPSLYAALSLSIIYRVTINLPDLTYTSDLQSVGSKGFLQSSREIAHAVDRLLSDLPASHNASILHYRYHKDLGTLVSLDVYSDEESASKVKQRLLDAIDDGFIGPYRVSSDGFEFHVVRAHCGHTATPVIYQTNRVVYAPSGGVALLSAIIDQIPEDHQAASRELQRPTSTDSCVLFVQVLWSRGKHVIAEGSLATAEDPRFSVYSASGEYFLRIENVSAVDEGEYAISVSGMGADATFEVSHGYDRSV</sequence>
<accession>A0A3P8AZ81</accession>
<dbReference type="Proteomes" id="UP000050761">
    <property type="component" value="Unassembled WGS sequence"/>
</dbReference>
<dbReference type="Gene3D" id="2.60.40.10">
    <property type="entry name" value="Immunoglobulins"/>
    <property type="match status" value="1"/>
</dbReference>
<proteinExistence type="predicted"/>
<dbReference type="WBParaSite" id="HPBE_0001531801-mRNA-1">
    <property type="protein sequence ID" value="HPBE_0001531801-mRNA-1"/>
    <property type="gene ID" value="HPBE_0001531801"/>
</dbReference>
<organism evidence="2 3">
    <name type="scientific">Heligmosomoides polygyrus</name>
    <name type="common">Parasitic roundworm</name>
    <dbReference type="NCBI Taxonomy" id="6339"/>
    <lineage>
        <taxon>Eukaryota</taxon>
        <taxon>Metazoa</taxon>
        <taxon>Ecdysozoa</taxon>
        <taxon>Nematoda</taxon>
        <taxon>Chromadorea</taxon>
        <taxon>Rhabditida</taxon>
        <taxon>Rhabditina</taxon>
        <taxon>Rhabditomorpha</taxon>
        <taxon>Strongyloidea</taxon>
        <taxon>Heligmosomidae</taxon>
        <taxon>Heligmosomoides</taxon>
    </lineage>
</organism>
<reference evidence="1 2" key="1">
    <citation type="submission" date="2018-11" db="EMBL/GenBank/DDBJ databases">
        <authorList>
            <consortium name="Pathogen Informatics"/>
        </authorList>
    </citation>
    <scope>NUCLEOTIDE SEQUENCE [LARGE SCALE GENOMIC DNA]</scope>
</reference>
<dbReference type="InterPro" id="IPR036179">
    <property type="entry name" value="Ig-like_dom_sf"/>
</dbReference>
<evidence type="ECO:0000313" key="1">
    <source>
        <dbReference type="EMBL" id="VDP02398.1"/>
    </source>
</evidence>
<dbReference type="SUPFAM" id="SSF48726">
    <property type="entry name" value="Immunoglobulin"/>
    <property type="match status" value="1"/>
</dbReference>
<protein>
    <submittedName>
        <fullName evidence="3">CA domain-containing protein</fullName>
    </submittedName>
</protein>
<accession>A0A183G229</accession>
<dbReference type="OrthoDB" id="9990982at2759"/>
<evidence type="ECO:0000313" key="2">
    <source>
        <dbReference type="Proteomes" id="UP000050761"/>
    </source>
</evidence>
<gene>
    <name evidence="1" type="ORF">HPBE_LOCUS15317</name>
</gene>
<reference evidence="3" key="2">
    <citation type="submission" date="2019-09" db="UniProtKB">
        <authorList>
            <consortium name="WormBaseParasite"/>
        </authorList>
    </citation>
    <scope>IDENTIFICATION</scope>
</reference>
<evidence type="ECO:0000313" key="3">
    <source>
        <dbReference type="WBParaSite" id="HPBE_0001531801-mRNA-1"/>
    </source>
</evidence>
<dbReference type="EMBL" id="UZAH01028792">
    <property type="protein sequence ID" value="VDP02398.1"/>
    <property type="molecule type" value="Genomic_DNA"/>
</dbReference>
<name>A0A183G229_HELPZ</name>
<keyword evidence="2" id="KW-1185">Reference proteome</keyword>
<dbReference type="AlphaFoldDB" id="A0A183G229"/>